<dbReference type="Pfam" id="PF17189">
    <property type="entry name" value="Glyco_hydro_30C"/>
    <property type="match status" value="1"/>
</dbReference>
<dbReference type="Proteomes" id="UP000037460">
    <property type="component" value="Unassembled WGS sequence"/>
</dbReference>
<dbReference type="SMART" id="SM00458">
    <property type="entry name" value="RICIN"/>
    <property type="match status" value="1"/>
</dbReference>
<gene>
    <name evidence="6" type="ORF">Ctob_013654</name>
</gene>
<dbReference type="InterPro" id="IPR035992">
    <property type="entry name" value="Ricin_B-like_lectins"/>
</dbReference>
<dbReference type="InterPro" id="IPR001139">
    <property type="entry name" value="Glyco_hydro_30"/>
</dbReference>
<sequence length="756" mass="82142">MPPLRLERMASPSIEAKVLTIDRSATYQEILGFGGAFTEAAALNWLSLTPEDQATVIHKYFDPPEKGGLGYTVGRVPMNSCDFGPGDWSRTYSFAYVAGDVELKHFDDSVAHDVDSGMIPMILAAQDAIRRAGSKLSLFASPWSPPHWMKLPINGVRSMLSTAKPNGLDPEMQRPYANYFSRFISAYKKHGIDIWGVTVQNEAEAGDVGWEKCLWTPEFQAQFVKKHLGPVLRADHPGTKIIGFDHNKDHVVEWAKTLYADPGARSMIDGIGVHWYGGLNTHNLESTHEIAPDKFILATEACNCPGVVYRHMNADEWWQRAEHLGMDILQDLLHWSIGWVDWNLILDVTGGPNHLGNRCDANIIADPKQKLKQGSTLIFQASFYYMGHFSQYIPALSKRIKIANHVVEEKELTVNDVANGQPLVFLPCSGSGLQSFTLDNTGSIVIEKTSYQCLDVSNWGVGPRIDTYSCAHSPNQKWERRISPKCTNAQVKSTGVACTQFVNPASGKCLTKKGTSGSSIGLDAGSTYIVAQALPCTDIDAEAQTFSVVHGDGQGFPHAFPVRSLANLANDDPLDDRELCLQPYIAKEPDFDAVAFVTPDGGVSVVAMNKGKEALTFSIYDVSLGAGASNVTVPPHSIQSYRLPAAPSAASPAASPAGEPVASPAAGGIDGLLQEDLFTSMMSSGADPADHASATVSMWPLTTCLLAVGLLGTGYIITGYRRREMGRALAVPTNEEAELPYEAYTELCPSTMYRTH</sequence>
<keyword evidence="4" id="KW-0472">Membrane</keyword>
<dbReference type="PANTHER" id="PTHR11069:SF23">
    <property type="entry name" value="LYSOSOMAL ACID GLUCOSYLCERAMIDASE"/>
    <property type="match status" value="1"/>
</dbReference>
<dbReference type="PROSITE" id="PS50231">
    <property type="entry name" value="RICIN_B_LECTIN"/>
    <property type="match status" value="1"/>
</dbReference>
<evidence type="ECO:0000313" key="6">
    <source>
        <dbReference type="EMBL" id="KOO31369.1"/>
    </source>
</evidence>
<organism evidence="6 7">
    <name type="scientific">Chrysochromulina tobinii</name>
    <dbReference type="NCBI Taxonomy" id="1460289"/>
    <lineage>
        <taxon>Eukaryota</taxon>
        <taxon>Haptista</taxon>
        <taxon>Haptophyta</taxon>
        <taxon>Prymnesiophyceae</taxon>
        <taxon>Prymnesiales</taxon>
        <taxon>Chrysochromulinaceae</taxon>
        <taxon>Chrysochromulina</taxon>
    </lineage>
</organism>
<dbReference type="Gene3D" id="2.60.40.1180">
    <property type="entry name" value="Golgi alpha-mannosidase II"/>
    <property type="match status" value="1"/>
</dbReference>
<dbReference type="SUPFAM" id="SSF50370">
    <property type="entry name" value="Ricin B-like lectins"/>
    <property type="match status" value="1"/>
</dbReference>
<dbReference type="Gene3D" id="3.20.20.80">
    <property type="entry name" value="Glycosidases"/>
    <property type="match status" value="1"/>
</dbReference>
<dbReference type="GO" id="GO:0016020">
    <property type="term" value="C:membrane"/>
    <property type="evidence" value="ECO:0007669"/>
    <property type="project" value="GOC"/>
</dbReference>
<dbReference type="GO" id="GO:0004348">
    <property type="term" value="F:glucosylceramidase activity"/>
    <property type="evidence" value="ECO:0007669"/>
    <property type="project" value="InterPro"/>
</dbReference>
<dbReference type="InterPro" id="IPR033452">
    <property type="entry name" value="GH30_C"/>
</dbReference>
<dbReference type="AlphaFoldDB" id="A0A0M0JXS2"/>
<dbReference type="PRINTS" id="PR00843">
    <property type="entry name" value="GLHYDRLASE30"/>
</dbReference>
<dbReference type="Pfam" id="PF00652">
    <property type="entry name" value="Ricin_B_lectin"/>
    <property type="match status" value="1"/>
</dbReference>
<dbReference type="InterPro" id="IPR013780">
    <property type="entry name" value="Glyco_hydro_b"/>
</dbReference>
<evidence type="ECO:0000259" key="5">
    <source>
        <dbReference type="SMART" id="SM00458"/>
    </source>
</evidence>
<keyword evidence="4" id="KW-0812">Transmembrane</keyword>
<comment type="caution">
    <text evidence="6">The sequence shown here is derived from an EMBL/GenBank/DDBJ whole genome shotgun (WGS) entry which is preliminary data.</text>
</comment>
<dbReference type="PANTHER" id="PTHR11069">
    <property type="entry name" value="GLUCOSYLCERAMIDASE"/>
    <property type="match status" value="1"/>
</dbReference>
<dbReference type="SUPFAM" id="SSF51445">
    <property type="entry name" value="(Trans)glycosidases"/>
    <property type="match status" value="1"/>
</dbReference>
<feature type="domain" description="Ricin B lectin" evidence="5">
    <location>
        <begin position="397"/>
        <end position="549"/>
    </location>
</feature>
<reference evidence="7" key="1">
    <citation type="journal article" date="2015" name="PLoS Genet.">
        <title>Genome Sequence and Transcriptome Analyses of Chrysochromulina tobin: Metabolic Tools for Enhanced Algal Fitness in the Prominent Order Prymnesiales (Haptophyceae).</title>
        <authorList>
            <person name="Hovde B.T."/>
            <person name="Deodato C.R."/>
            <person name="Hunsperger H.M."/>
            <person name="Ryken S.A."/>
            <person name="Yost W."/>
            <person name="Jha R.K."/>
            <person name="Patterson J."/>
            <person name="Monnat R.J. Jr."/>
            <person name="Barlow S.B."/>
            <person name="Starkenburg S.R."/>
            <person name="Cattolico R.A."/>
        </authorList>
    </citation>
    <scope>NUCLEOTIDE SEQUENCE</scope>
    <source>
        <strain evidence="7">CCMP291</strain>
    </source>
</reference>
<dbReference type="EMBL" id="JWZX01002031">
    <property type="protein sequence ID" value="KOO31369.1"/>
    <property type="molecule type" value="Genomic_DNA"/>
</dbReference>
<proteinExistence type="inferred from homology"/>
<evidence type="ECO:0000256" key="2">
    <source>
        <dbReference type="ARBA" id="ARBA00022729"/>
    </source>
</evidence>
<keyword evidence="7" id="KW-1185">Reference proteome</keyword>
<keyword evidence="2" id="KW-0732">Signal</keyword>
<keyword evidence="3" id="KW-0378">Hydrolase</keyword>
<evidence type="ECO:0000256" key="3">
    <source>
        <dbReference type="ARBA" id="ARBA00022801"/>
    </source>
</evidence>
<dbReference type="InterPro" id="IPR017853">
    <property type="entry name" value="GH"/>
</dbReference>
<name>A0A0M0JXS2_9EUKA</name>
<protein>
    <submittedName>
        <fullName evidence="6">Glucosylceramidase</fullName>
    </submittedName>
</protein>
<dbReference type="Gene3D" id="2.80.10.50">
    <property type="match status" value="1"/>
</dbReference>
<dbReference type="InterPro" id="IPR033453">
    <property type="entry name" value="Glyco_hydro_30_TIM-barrel"/>
</dbReference>
<dbReference type="OrthoDB" id="2160638at2759"/>
<dbReference type="GO" id="GO:0006680">
    <property type="term" value="P:glucosylceramide catabolic process"/>
    <property type="evidence" value="ECO:0007669"/>
    <property type="project" value="TreeGrafter"/>
</dbReference>
<evidence type="ECO:0000256" key="4">
    <source>
        <dbReference type="SAM" id="Phobius"/>
    </source>
</evidence>
<dbReference type="InterPro" id="IPR000772">
    <property type="entry name" value="Ricin_B_lectin"/>
</dbReference>
<dbReference type="Pfam" id="PF02055">
    <property type="entry name" value="Glyco_hydro_30"/>
    <property type="match status" value="1"/>
</dbReference>
<accession>A0A0M0JXS2</accession>
<evidence type="ECO:0000313" key="7">
    <source>
        <dbReference type="Proteomes" id="UP000037460"/>
    </source>
</evidence>
<comment type="similarity">
    <text evidence="1">Belongs to the glycosyl hydrolase 30 family.</text>
</comment>
<keyword evidence="4" id="KW-1133">Transmembrane helix</keyword>
<evidence type="ECO:0000256" key="1">
    <source>
        <dbReference type="ARBA" id="ARBA00005382"/>
    </source>
</evidence>
<feature type="transmembrane region" description="Helical" evidence="4">
    <location>
        <begin position="698"/>
        <end position="717"/>
    </location>
</feature>